<dbReference type="SUPFAM" id="SSF57701">
    <property type="entry name" value="Zn2/Cys6 DNA-binding domain"/>
    <property type="match status" value="1"/>
</dbReference>
<sequence length="390" mass="43480">MSLRRTHKKSRGGCLECKRRHVKCDENRPTCLLCVRSERSCSFASAPTPKRHPTSPASIAYQNNGTPNAASSSSRSPGCSGFQSLPLDEPINLSHMELLIHLSIDKGMFNLSDDVDDHHGGITFALHKGLEFPYLMHQMLAYSARHLAFLHPEPLAPYLGLAIALQTRAISLFNAASTQVDESNCVAVLLFSTALGHHLLADTLAKRTPGGLEAFITHYIQCMETQRGIYTIARSAWPLLLETELETVLRASVGFTSQIPKGNHCRQLRELIEESQGLTDADKEACGVAIHYLQIGFDAILAEKEHSYRHQMIFSWSMLAPPEFVALLAAKRPEALIVLAYYALMLYHGRSMWQVGDAGTFLMNIIVEYLGPEWGRWLQNPRDEVVRTVE</sequence>
<name>A0A1Y1Z5K6_9PLEO</name>
<evidence type="ECO:0000259" key="3">
    <source>
        <dbReference type="PROSITE" id="PS50048"/>
    </source>
</evidence>
<dbReference type="InterPro" id="IPR053157">
    <property type="entry name" value="Sterol_Uptake_Regulator"/>
</dbReference>
<dbReference type="Proteomes" id="UP000193144">
    <property type="component" value="Unassembled WGS sequence"/>
</dbReference>
<dbReference type="OrthoDB" id="4937900at2759"/>
<protein>
    <recommendedName>
        <fullName evidence="3">Zn(2)-C6 fungal-type domain-containing protein</fullName>
    </recommendedName>
</protein>
<evidence type="ECO:0000313" key="4">
    <source>
        <dbReference type="EMBL" id="ORY05578.1"/>
    </source>
</evidence>
<feature type="compositionally biased region" description="Polar residues" evidence="2">
    <location>
        <begin position="55"/>
        <end position="70"/>
    </location>
</feature>
<dbReference type="PROSITE" id="PS00463">
    <property type="entry name" value="ZN2_CY6_FUNGAL_1"/>
    <property type="match status" value="1"/>
</dbReference>
<dbReference type="SMART" id="SM00066">
    <property type="entry name" value="GAL4"/>
    <property type="match status" value="1"/>
</dbReference>
<dbReference type="EMBL" id="MCFA01000124">
    <property type="protein sequence ID" value="ORY05578.1"/>
    <property type="molecule type" value="Genomic_DNA"/>
</dbReference>
<dbReference type="Pfam" id="PF00172">
    <property type="entry name" value="Zn_clus"/>
    <property type="match status" value="1"/>
</dbReference>
<evidence type="ECO:0000313" key="5">
    <source>
        <dbReference type="Proteomes" id="UP000193144"/>
    </source>
</evidence>
<dbReference type="InterPro" id="IPR001138">
    <property type="entry name" value="Zn2Cys6_DnaBD"/>
</dbReference>
<evidence type="ECO:0000256" key="2">
    <source>
        <dbReference type="SAM" id="MobiDB-lite"/>
    </source>
</evidence>
<feature type="region of interest" description="Disordered" evidence="2">
    <location>
        <begin position="44"/>
        <end position="77"/>
    </location>
</feature>
<dbReference type="STRING" id="1231657.A0A1Y1Z5K6"/>
<dbReference type="Gene3D" id="4.10.240.10">
    <property type="entry name" value="Zn(2)-C6 fungal-type DNA-binding domain"/>
    <property type="match status" value="1"/>
</dbReference>
<evidence type="ECO:0000256" key="1">
    <source>
        <dbReference type="ARBA" id="ARBA00023242"/>
    </source>
</evidence>
<dbReference type="PANTHER" id="PTHR47784">
    <property type="entry name" value="STEROL UPTAKE CONTROL PROTEIN 2"/>
    <property type="match status" value="1"/>
</dbReference>
<dbReference type="PROSITE" id="PS50048">
    <property type="entry name" value="ZN2_CY6_FUNGAL_2"/>
    <property type="match status" value="1"/>
</dbReference>
<keyword evidence="5" id="KW-1185">Reference proteome</keyword>
<dbReference type="GO" id="GO:0008270">
    <property type="term" value="F:zinc ion binding"/>
    <property type="evidence" value="ECO:0007669"/>
    <property type="project" value="InterPro"/>
</dbReference>
<keyword evidence="1" id="KW-0539">Nucleus</keyword>
<dbReference type="AlphaFoldDB" id="A0A1Y1Z5K6"/>
<proteinExistence type="predicted"/>
<dbReference type="GO" id="GO:0001228">
    <property type="term" value="F:DNA-binding transcription activator activity, RNA polymerase II-specific"/>
    <property type="evidence" value="ECO:0007669"/>
    <property type="project" value="TreeGrafter"/>
</dbReference>
<reference evidence="4 5" key="1">
    <citation type="submission" date="2016-07" db="EMBL/GenBank/DDBJ databases">
        <title>Pervasive Adenine N6-methylation of Active Genes in Fungi.</title>
        <authorList>
            <consortium name="DOE Joint Genome Institute"/>
            <person name="Mondo S.J."/>
            <person name="Dannebaum R.O."/>
            <person name="Kuo R.C."/>
            <person name="Labutti K."/>
            <person name="Haridas S."/>
            <person name="Kuo A."/>
            <person name="Salamov A."/>
            <person name="Ahrendt S.R."/>
            <person name="Lipzen A."/>
            <person name="Sullivan W."/>
            <person name="Andreopoulos W.B."/>
            <person name="Clum A."/>
            <person name="Lindquist E."/>
            <person name="Daum C."/>
            <person name="Ramamoorthy G.K."/>
            <person name="Gryganskyi A."/>
            <person name="Culley D."/>
            <person name="Magnuson J.K."/>
            <person name="James T.Y."/>
            <person name="O'Malley M.A."/>
            <person name="Stajich J.E."/>
            <person name="Spatafora J.W."/>
            <person name="Visel A."/>
            <person name="Grigoriev I.V."/>
        </authorList>
    </citation>
    <scope>NUCLEOTIDE SEQUENCE [LARGE SCALE GENOMIC DNA]</scope>
    <source>
        <strain evidence="4 5">CBS 115471</strain>
    </source>
</reference>
<dbReference type="InterPro" id="IPR036864">
    <property type="entry name" value="Zn2-C6_fun-type_DNA-bd_sf"/>
</dbReference>
<comment type="caution">
    <text evidence="4">The sequence shown here is derived from an EMBL/GenBank/DDBJ whole genome shotgun (WGS) entry which is preliminary data.</text>
</comment>
<gene>
    <name evidence="4" type="ORF">BCR34DRAFT_543868</name>
</gene>
<feature type="domain" description="Zn(2)-C6 fungal-type" evidence="3">
    <location>
        <begin position="13"/>
        <end position="43"/>
    </location>
</feature>
<dbReference type="PANTHER" id="PTHR47784:SF4">
    <property type="entry name" value="ZN(II)2CYS6 TRANSCRIPTION FACTOR (EUROFUNG)"/>
    <property type="match status" value="1"/>
</dbReference>
<organism evidence="4 5">
    <name type="scientific">Clohesyomyces aquaticus</name>
    <dbReference type="NCBI Taxonomy" id="1231657"/>
    <lineage>
        <taxon>Eukaryota</taxon>
        <taxon>Fungi</taxon>
        <taxon>Dikarya</taxon>
        <taxon>Ascomycota</taxon>
        <taxon>Pezizomycotina</taxon>
        <taxon>Dothideomycetes</taxon>
        <taxon>Pleosporomycetidae</taxon>
        <taxon>Pleosporales</taxon>
        <taxon>Lindgomycetaceae</taxon>
        <taxon>Clohesyomyces</taxon>
    </lineage>
</organism>
<accession>A0A1Y1Z5K6</accession>
<dbReference type="CDD" id="cd00067">
    <property type="entry name" value="GAL4"/>
    <property type="match status" value="1"/>
</dbReference>